<reference evidence="3" key="2">
    <citation type="submission" date="2025-09" db="UniProtKB">
        <authorList>
            <consortium name="Ensembl"/>
        </authorList>
    </citation>
    <scope>IDENTIFICATION</scope>
</reference>
<dbReference type="GO" id="GO:0003713">
    <property type="term" value="F:transcription coactivator activity"/>
    <property type="evidence" value="ECO:0007669"/>
    <property type="project" value="TreeGrafter"/>
</dbReference>
<dbReference type="PANTHER" id="PTHR21680:SF0">
    <property type="entry name" value="COILED-COIL DOMAIN-CONTAINING PROTEIN 124"/>
    <property type="match status" value="1"/>
</dbReference>
<dbReference type="OMA" id="PKANYTK"/>
<accession>S4RBC0</accession>
<dbReference type="HOGENOM" id="CLU_069723_0_1_1"/>
<dbReference type="InterPro" id="IPR010422">
    <property type="entry name" value="Ccdc124/Oxs1"/>
</dbReference>
<sequence>MPKKFSTENTKAAAARVRKEEAKAVATAKKQKEVEDALWVEDDKNVLKKEQRKVEREKKRLEQLERKKEAQRLLDEEQASLKGRAAKQAAAAAAAAAAGGGGGGKVTRAQIGEALKREQEERTNGSDGEGGVAGKAVTQADQPLEENINRLVAADDAVEARSVDDAIAAL</sequence>
<dbReference type="PANTHER" id="PTHR21680">
    <property type="entry name" value="COILED-COIL DOMAIN-CONTAINING PROTEIN 124"/>
    <property type="match status" value="1"/>
</dbReference>
<dbReference type="GO" id="GO:0006366">
    <property type="term" value="P:transcription by RNA polymerase II"/>
    <property type="evidence" value="ECO:0007669"/>
    <property type="project" value="TreeGrafter"/>
</dbReference>
<dbReference type="STRING" id="7757.ENSPMAP00000002501"/>
<dbReference type="GeneTree" id="ENSGT00940000172112"/>
<feature type="compositionally biased region" description="Basic and acidic residues" evidence="2">
    <location>
        <begin position="114"/>
        <end position="124"/>
    </location>
</feature>
<name>S4RBC0_PETMA</name>
<feature type="region of interest" description="Disordered" evidence="2">
    <location>
        <begin position="95"/>
        <end position="144"/>
    </location>
</feature>
<dbReference type="GO" id="GO:0005634">
    <property type="term" value="C:nucleus"/>
    <property type="evidence" value="ECO:0007669"/>
    <property type="project" value="TreeGrafter"/>
</dbReference>
<keyword evidence="1" id="KW-0175">Coiled coil</keyword>
<proteinExistence type="predicted"/>
<evidence type="ECO:0008006" key="4">
    <source>
        <dbReference type="Google" id="ProtNLM"/>
    </source>
</evidence>
<dbReference type="Ensembl" id="ENSPMAT00000002513.1">
    <property type="protein sequence ID" value="ENSPMAP00000002501.1"/>
    <property type="gene ID" value="ENSPMAG00000002291.1"/>
</dbReference>
<dbReference type="AlphaFoldDB" id="S4RBC0"/>
<feature type="coiled-coil region" evidence="1">
    <location>
        <begin position="40"/>
        <end position="74"/>
    </location>
</feature>
<evidence type="ECO:0000256" key="1">
    <source>
        <dbReference type="SAM" id="Coils"/>
    </source>
</evidence>
<organism evidence="3">
    <name type="scientific">Petromyzon marinus</name>
    <name type="common">Sea lamprey</name>
    <dbReference type="NCBI Taxonomy" id="7757"/>
    <lineage>
        <taxon>Eukaryota</taxon>
        <taxon>Metazoa</taxon>
        <taxon>Chordata</taxon>
        <taxon>Craniata</taxon>
        <taxon>Vertebrata</taxon>
        <taxon>Cyclostomata</taxon>
        <taxon>Hyperoartia</taxon>
        <taxon>Petromyzontiformes</taxon>
        <taxon>Petromyzontidae</taxon>
        <taxon>Petromyzon</taxon>
    </lineage>
</organism>
<reference evidence="3" key="1">
    <citation type="submission" date="2025-08" db="UniProtKB">
        <authorList>
            <consortium name="Ensembl"/>
        </authorList>
    </citation>
    <scope>IDENTIFICATION</scope>
</reference>
<evidence type="ECO:0000256" key="2">
    <source>
        <dbReference type="SAM" id="MobiDB-lite"/>
    </source>
</evidence>
<evidence type="ECO:0000313" key="3">
    <source>
        <dbReference type="Ensembl" id="ENSPMAP00000002501.1"/>
    </source>
</evidence>
<protein>
    <recommendedName>
        <fullName evidence="4">Coiled-coil domain containing 124</fullName>
    </recommendedName>
</protein>